<name>A0ABU9LN20_9BACL</name>
<keyword evidence="3" id="KW-1185">Reference proteome</keyword>
<evidence type="ECO:0000256" key="1">
    <source>
        <dbReference type="SAM" id="SignalP"/>
    </source>
</evidence>
<evidence type="ECO:0000313" key="3">
    <source>
        <dbReference type="Proteomes" id="UP001398420"/>
    </source>
</evidence>
<organism evidence="2 3">
    <name type="scientific">Kurthia gibsonii</name>
    <dbReference type="NCBI Taxonomy" id="33946"/>
    <lineage>
        <taxon>Bacteria</taxon>
        <taxon>Bacillati</taxon>
        <taxon>Bacillota</taxon>
        <taxon>Bacilli</taxon>
        <taxon>Bacillales</taxon>
        <taxon>Caryophanaceae</taxon>
        <taxon>Kurthia</taxon>
    </lineage>
</organism>
<dbReference type="EMBL" id="JBCEWA010000009">
    <property type="protein sequence ID" value="MEL5989203.1"/>
    <property type="molecule type" value="Genomic_DNA"/>
</dbReference>
<evidence type="ECO:0000313" key="2">
    <source>
        <dbReference type="EMBL" id="MEL5989203.1"/>
    </source>
</evidence>
<dbReference type="Proteomes" id="UP001398420">
    <property type="component" value="Unassembled WGS sequence"/>
</dbReference>
<proteinExistence type="predicted"/>
<reference evidence="2 3" key="1">
    <citation type="submission" date="2024-04" db="EMBL/GenBank/DDBJ databases">
        <authorList>
            <person name="Wu Y.S."/>
            <person name="Zhang L."/>
        </authorList>
    </citation>
    <scope>NUCLEOTIDE SEQUENCE [LARGE SCALE GENOMIC DNA]</scope>
    <source>
        <strain evidence="2 3">KG-01</strain>
    </source>
</reference>
<accession>A0ABU9LN20</accession>
<comment type="caution">
    <text evidence="2">The sequence shown here is derived from an EMBL/GenBank/DDBJ whole genome shotgun (WGS) entry which is preliminary data.</text>
</comment>
<feature type="chain" id="PRO_5046395422" evidence="1">
    <location>
        <begin position="20"/>
        <end position="204"/>
    </location>
</feature>
<keyword evidence="1" id="KW-0732">Signal</keyword>
<gene>
    <name evidence="2" type="ORF">AAF454_12390</name>
</gene>
<protein>
    <submittedName>
        <fullName evidence="2">Uncharacterized protein</fullName>
    </submittedName>
</protein>
<dbReference type="RefSeq" id="WP_068454107.1">
    <property type="nucleotide sequence ID" value="NZ_CP147847.1"/>
</dbReference>
<feature type="signal peptide" evidence="1">
    <location>
        <begin position="1"/>
        <end position="19"/>
    </location>
</feature>
<sequence length="204" mass="23750">MKKLLLTLFCMTVVFSVYGTKAFATSVKSSDYLPSTQKSHYKEGTGYYLDNYRFKYKTVFKKGYWHTYEYDYKKKKYNTYVSSKLKYVVKKDGIHTIDYQNNYGEIDRMESKVLPATLKKGMKFTTYAKLKGYPTAKYHNVVASTNVNMTIKGKKYKNVVKIVQANKKEKLVQYWAKGKGIIKHTYTNGENGASKMRSTSYLIK</sequence>